<comment type="similarity">
    <text evidence="2">Belongs to the YbaB/EbfC family.</text>
</comment>
<dbReference type="GO" id="GO:0043590">
    <property type="term" value="C:bacterial nucleoid"/>
    <property type="evidence" value="ECO:0007669"/>
    <property type="project" value="UniProtKB-UniRule"/>
</dbReference>
<dbReference type="AlphaFoldDB" id="A0A1R1MNI1"/>
<comment type="function">
    <text evidence="2">Binds to DNA and alters its conformation. May be involved in regulation of gene expression, nucleoid organization and DNA protection.</text>
</comment>
<dbReference type="NCBIfam" id="TIGR00103">
    <property type="entry name" value="DNA_YbaB_EbfC"/>
    <property type="match status" value="1"/>
</dbReference>
<dbReference type="Pfam" id="PF02575">
    <property type="entry name" value="YbaB_DNA_bd"/>
    <property type="match status" value="1"/>
</dbReference>
<gene>
    <name evidence="4" type="ORF">BLW93_00010</name>
</gene>
<dbReference type="PANTHER" id="PTHR33449:SF1">
    <property type="entry name" value="NUCLEOID-ASSOCIATED PROTEIN YBAB"/>
    <property type="match status" value="1"/>
</dbReference>
<evidence type="ECO:0000256" key="2">
    <source>
        <dbReference type="HAMAP-Rule" id="MF_00274"/>
    </source>
</evidence>
<evidence type="ECO:0000313" key="4">
    <source>
        <dbReference type="EMBL" id="OMH41309.1"/>
    </source>
</evidence>
<comment type="subcellular location">
    <subcellularLocation>
        <location evidence="2">Cytoplasm</location>
        <location evidence="2">Nucleoid</location>
    </subcellularLocation>
</comment>
<dbReference type="InterPro" id="IPR004401">
    <property type="entry name" value="YbaB/EbfC"/>
</dbReference>
<comment type="subunit">
    <text evidence="2">Homodimer.</text>
</comment>
<comment type="caution">
    <text evidence="4">The sequence shown here is derived from an EMBL/GenBank/DDBJ whole genome shotgun (WGS) entry which is preliminary data.</text>
</comment>
<reference evidence="4 5" key="1">
    <citation type="submission" date="2016-10" db="EMBL/GenBank/DDBJ databases">
        <title>Genome sequence of a sulfur-reducing bacterium Desulfurobacterium indicum K6013.</title>
        <authorList>
            <person name="Cao J."/>
            <person name="Shao Z."/>
            <person name="Alain K."/>
            <person name="Jebbar M."/>
        </authorList>
    </citation>
    <scope>NUCLEOTIDE SEQUENCE [LARGE SCALE GENOMIC DNA]</scope>
    <source>
        <strain evidence="4 5">K6013</strain>
    </source>
</reference>
<dbReference type="Proteomes" id="UP000187408">
    <property type="component" value="Unassembled WGS sequence"/>
</dbReference>
<evidence type="ECO:0000256" key="3">
    <source>
        <dbReference type="SAM" id="Coils"/>
    </source>
</evidence>
<evidence type="ECO:0000256" key="1">
    <source>
        <dbReference type="ARBA" id="ARBA00023125"/>
    </source>
</evidence>
<dbReference type="STRING" id="1914305.BLW93_00010"/>
<dbReference type="Gene3D" id="3.30.1310.10">
    <property type="entry name" value="Nucleoid-associated protein YbaB-like domain"/>
    <property type="match status" value="1"/>
</dbReference>
<dbReference type="OrthoDB" id="15577at2"/>
<dbReference type="SUPFAM" id="SSF82607">
    <property type="entry name" value="YbaB-like"/>
    <property type="match status" value="1"/>
</dbReference>
<dbReference type="PANTHER" id="PTHR33449">
    <property type="entry name" value="NUCLEOID-ASSOCIATED PROTEIN YBAB"/>
    <property type="match status" value="1"/>
</dbReference>
<dbReference type="GO" id="GO:0005829">
    <property type="term" value="C:cytosol"/>
    <property type="evidence" value="ECO:0007669"/>
    <property type="project" value="TreeGrafter"/>
</dbReference>
<proteinExistence type="inferred from homology"/>
<dbReference type="InterPro" id="IPR036894">
    <property type="entry name" value="YbaB-like_sf"/>
</dbReference>
<protein>
    <recommendedName>
        <fullName evidence="2">Nucleoid-associated protein BLW93_00010</fullName>
    </recommendedName>
</protein>
<evidence type="ECO:0000313" key="5">
    <source>
        <dbReference type="Proteomes" id="UP000187408"/>
    </source>
</evidence>
<keyword evidence="1 2" id="KW-0238">DNA-binding</keyword>
<organism evidence="4 5">
    <name type="scientific">Desulfurobacterium indicum</name>
    <dbReference type="NCBI Taxonomy" id="1914305"/>
    <lineage>
        <taxon>Bacteria</taxon>
        <taxon>Pseudomonadati</taxon>
        <taxon>Aquificota</taxon>
        <taxon>Aquificia</taxon>
        <taxon>Desulfurobacteriales</taxon>
        <taxon>Desulfurobacteriaceae</taxon>
        <taxon>Desulfurobacterium</taxon>
    </lineage>
</organism>
<feature type="coiled-coil region" evidence="3">
    <location>
        <begin position="9"/>
        <end position="36"/>
    </location>
</feature>
<dbReference type="RefSeq" id="WP_076712059.1">
    <property type="nucleotide sequence ID" value="NZ_MOEN01000001.1"/>
</dbReference>
<keyword evidence="3" id="KW-0175">Coiled coil</keyword>
<sequence>MFKGGMGNMGNLMKMAKQLQKQAEKMKKEIEEMEFKGSAGGVVEVIVKGTGRLVSVKISPEVIKDCDVGMLEDMIVVAANQAIDKANETMEKEMKKITGGLGIDLGGLF</sequence>
<keyword evidence="2" id="KW-0963">Cytoplasm</keyword>
<name>A0A1R1MNI1_9BACT</name>
<keyword evidence="5" id="KW-1185">Reference proteome</keyword>
<accession>A0A1R1MNI1</accession>
<dbReference type="HAMAP" id="MF_00274">
    <property type="entry name" value="DNA_YbaB_EbfC"/>
    <property type="match status" value="1"/>
</dbReference>
<dbReference type="EMBL" id="MOEN01000001">
    <property type="protein sequence ID" value="OMH41309.1"/>
    <property type="molecule type" value="Genomic_DNA"/>
</dbReference>
<dbReference type="GO" id="GO:0003677">
    <property type="term" value="F:DNA binding"/>
    <property type="evidence" value="ECO:0007669"/>
    <property type="project" value="UniProtKB-UniRule"/>
</dbReference>
<dbReference type="PIRSF" id="PIRSF004555">
    <property type="entry name" value="UCP004555"/>
    <property type="match status" value="1"/>
</dbReference>